<dbReference type="PANTHER" id="PTHR42053">
    <property type="match status" value="1"/>
</dbReference>
<name>A0A1M3T9M9_ASPLC</name>
<dbReference type="Proteomes" id="UP000184063">
    <property type="component" value="Unassembled WGS sequence"/>
</dbReference>
<feature type="compositionally biased region" description="Polar residues" evidence="1">
    <location>
        <begin position="137"/>
        <end position="148"/>
    </location>
</feature>
<dbReference type="OrthoDB" id="5405654at2759"/>
<dbReference type="AlphaFoldDB" id="A0A1M3T9M9"/>
<reference evidence="3" key="1">
    <citation type="journal article" date="2017" name="Genome Biol.">
        <title>Comparative genomics reveals high biological diversity and specific adaptations in the industrially and medically important fungal genus Aspergillus.</title>
        <authorList>
            <person name="de Vries R.P."/>
            <person name="Riley R."/>
            <person name="Wiebenga A."/>
            <person name="Aguilar-Osorio G."/>
            <person name="Amillis S."/>
            <person name="Uchima C.A."/>
            <person name="Anderluh G."/>
            <person name="Asadollahi M."/>
            <person name="Askin M."/>
            <person name="Barry K."/>
            <person name="Battaglia E."/>
            <person name="Bayram O."/>
            <person name="Benocci T."/>
            <person name="Braus-Stromeyer S.A."/>
            <person name="Caldana C."/>
            <person name="Canovas D."/>
            <person name="Cerqueira G.C."/>
            <person name="Chen F."/>
            <person name="Chen W."/>
            <person name="Choi C."/>
            <person name="Clum A."/>
            <person name="Dos Santos R.A."/>
            <person name="Damasio A.R."/>
            <person name="Diallinas G."/>
            <person name="Emri T."/>
            <person name="Fekete E."/>
            <person name="Flipphi M."/>
            <person name="Freyberg S."/>
            <person name="Gallo A."/>
            <person name="Gournas C."/>
            <person name="Habgood R."/>
            <person name="Hainaut M."/>
            <person name="Harispe M.L."/>
            <person name="Henrissat B."/>
            <person name="Hilden K.S."/>
            <person name="Hope R."/>
            <person name="Hossain A."/>
            <person name="Karabika E."/>
            <person name="Karaffa L."/>
            <person name="Karanyi Z."/>
            <person name="Krasevec N."/>
            <person name="Kuo A."/>
            <person name="Kusch H."/>
            <person name="LaButti K."/>
            <person name="Lagendijk E.L."/>
            <person name="Lapidus A."/>
            <person name="Levasseur A."/>
            <person name="Lindquist E."/>
            <person name="Lipzen A."/>
            <person name="Logrieco A.F."/>
            <person name="MacCabe A."/>
            <person name="Maekelae M.R."/>
            <person name="Malavazi I."/>
            <person name="Melin P."/>
            <person name="Meyer V."/>
            <person name="Mielnichuk N."/>
            <person name="Miskei M."/>
            <person name="Molnar A.P."/>
            <person name="Mule G."/>
            <person name="Ngan C.Y."/>
            <person name="Orejas M."/>
            <person name="Orosz E."/>
            <person name="Ouedraogo J.P."/>
            <person name="Overkamp K.M."/>
            <person name="Park H.-S."/>
            <person name="Perrone G."/>
            <person name="Piumi F."/>
            <person name="Punt P.J."/>
            <person name="Ram A.F."/>
            <person name="Ramon A."/>
            <person name="Rauscher S."/>
            <person name="Record E."/>
            <person name="Riano-Pachon D.M."/>
            <person name="Robert V."/>
            <person name="Roehrig J."/>
            <person name="Ruller R."/>
            <person name="Salamov A."/>
            <person name="Salih N.S."/>
            <person name="Samson R.A."/>
            <person name="Sandor E."/>
            <person name="Sanguinetti M."/>
            <person name="Schuetze T."/>
            <person name="Sepcic K."/>
            <person name="Shelest E."/>
            <person name="Sherlock G."/>
            <person name="Sophianopoulou V."/>
            <person name="Squina F.M."/>
            <person name="Sun H."/>
            <person name="Susca A."/>
            <person name="Todd R.B."/>
            <person name="Tsang A."/>
            <person name="Unkles S.E."/>
            <person name="van de Wiele N."/>
            <person name="van Rossen-Uffink D."/>
            <person name="Oliveira J.V."/>
            <person name="Vesth T.C."/>
            <person name="Visser J."/>
            <person name="Yu J.-H."/>
            <person name="Zhou M."/>
            <person name="Andersen M.R."/>
            <person name="Archer D.B."/>
            <person name="Baker S.E."/>
            <person name="Benoit I."/>
            <person name="Brakhage A.A."/>
            <person name="Braus G.H."/>
            <person name="Fischer R."/>
            <person name="Frisvad J.C."/>
            <person name="Goldman G.H."/>
            <person name="Houbraken J."/>
            <person name="Oakley B."/>
            <person name="Pocsi I."/>
            <person name="Scazzocchio C."/>
            <person name="Seiboth B."/>
            <person name="vanKuyk P.A."/>
            <person name="Wortman J."/>
            <person name="Dyer P.S."/>
            <person name="Grigoriev I.V."/>
        </authorList>
    </citation>
    <scope>NUCLEOTIDE SEQUENCE [LARGE SCALE GENOMIC DNA]</scope>
    <source>
        <strain evidence="3">CBS 106.47</strain>
    </source>
</reference>
<gene>
    <name evidence="2" type="ORF">ASPFODRAFT_320794</name>
</gene>
<feature type="region of interest" description="Disordered" evidence="1">
    <location>
        <begin position="80"/>
        <end position="169"/>
    </location>
</feature>
<dbReference type="EMBL" id="KV878246">
    <property type="protein sequence ID" value="OJZ83469.1"/>
    <property type="molecule type" value="Genomic_DNA"/>
</dbReference>
<dbReference type="PANTHER" id="PTHR42053:SF1">
    <property type="match status" value="1"/>
</dbReference>
<dbReference type="VEuPathDB" id="FungiDB:ASPFODRAFT_320794"/>
<feature type="region of interest" description="Disordered" evidence="1">
    <location>
        <begin position="185"/>
        <end position="209"/>
    </location>
</feature>
<evidence type="ECO:0000313" key="3">
    <source>
        <dbReference type="Proteomes" id="UP000184063"/>
    </source>
</evidence>
<organism evidence="2 3">
    <name type="scientific">Aspergillus luchuensis (strain CBS 106.47)</name>
    <dbReference type="NCBI Taxonomy" id="1137211"/>
    <lineage>
        <taxon>Eukaryota</taxon>
        <taxon>Fungi</taxon>
        <taxon>Dikarya</taxon>
        <taxon>Ascomycota</taxon>
        <taxon>Pezizomycotina</taxon>
        <taxon>Eurotiomycetes</taxon>
        <taxon>Eurotiomycetidae</taxon>
        <taxon>Eurotiales</taxon>
        <taxon>Aspergillaceae</taxon>
        <taxon>Aspergillus</taxon>
        <taxon>Aspergillus subgen. Circumdati</taxon>
    </lineage>
</organism>
<feature type="compositionally biased region" description="Polar residues" evidence="1">
    <location>
        <begin position="12"/>
        <end position="25"/>
    </location>
</feature>
<proteinExistence type="predicted"/>
<feature type="compositionally biased region" description="Basic and acidic residues" evidence="1">
    <location>
        <begin position="26"/>
        <end position="36"/>
    </location>
</feature>
<evidence type="ECO:0000313" key="2">
    <source>
        <dbReference type="EMBL" id="OJZ83469.1"/>
    </source>
</evidence>
<accession>A0A1M3T9M9</accession>
<sequence length="209" mass="23104">MAPRPILYPLKTSKSVTFPSQLQDNSPHRSDMDQHEPGSGPLVPPPRAYMEFLRALRPAYSGPEGINGSYTRWVRSRALPSPVSMPSTARSATFPPGSVPKSSPTSIPLSPRGPLRSAREPISARHLRASPQYPYSPATTESPQSPFTLRTPLSPADRRGRYIESSSDSNGRIITIQHIVTHTVNLKRAPSLEPPPRGKRRRTNESQER</sequence>
<protein>
    <submittedName>
        <fullName evidence="2">Uncharacterized protein</fullName>
    </submittedName>
</protein>
<evidence type="ECO:0000256" key="1">
    <source>
        <dbReference type="SAM" id="MobiDB-lite"/>
    </source>
</evidence>
<feature type="region of interest" description="Disordered" evidence="1">
    <location>
        <begin position="1"/>
        <end position="46"/>
    </location>
</feature>